<accession>A0A5C6QBX9</accession>
<evidence type="ECO:0000313" key="3">
    <source>
        <dbReference type="EMBL" id="TWX66614.1"/>
    </source>
</evidence>
<organism evidence="3 5">
    <name type="scientific">Colwellia hornerae</name>
    <dbReference type="NCBI Taxonomy" id="89402"/>
    <lineage>
        <taxon>Bacteria</taxon>
        <taxon>Pseudomonadati</taxon>
        <taxon>Pseudomonadota</taxon>
        <taxon>Gammaproteobacteria</taxon>
        <taxon>Alteromonadales</taxon>
        <taxon>Colwelliaceae</taxon>
        <taxon>Colwellia</taxon>
    </lineage>
</organism>
<proteinExistence type="predicted"/>
<keyword evidence="1" id="KW-0472">Membrane</keyword>
<dbReference type="EMBL" id="VOLR01000014">
    <property type="protein sequence ID" value="TWX58738.1"/>
    <property type="molecule type" value="Genomic_DNA"/>
</dbReference>
<evidence type="ECO:0000313" key="2">
    <source>
        <dbReference type="EMBL" id="TWX58738.1"/>
    </source>
</evidence>
<dbReference type="Proteomes" id="UP000321917">
    <property type="component" value="Unassembled WGS sequence"/>
</dbReference>
<keyword evidence="1" id="KW-0812">Transmembrane</keyword>
<evidence type="ECO:0000313" key="4">
    <source>
        <dbReference type="Proteomes" id="UP000321525"/>
    </source>
</evidence>
<evidence type="ECO:0000256" key="1">
    <source>
        <dbReference type="SAM" id="Phobius"/>
    </source>
</evidence>
<gene>
    <name evidence="2" type="ORF">ESZ26_11470</name>
    <name evidence="3" type="ORF">ESZ27_10300</name>
</gene>
<dbReference type="RefSeq" id="WP_146796635.1">
    <property type="nucleotide sequence ID" value="NZ_VOLP01000002.1"/>
</dbReference>
<feature type="transmembrane region" description="Helical" evidence="1">
    <location>
        <begin position="6"/>
        <end position="26"/>
    </location>
</feature>
<evidence type="ECO:0008006" key="6">
    <source>
        <dbReference type="Google" id="ProtNLM"/>
    </source>
</evidence>
<protein>
    <recommendedName>
        <fullName evidence="6">DUF4340 domain-containing protein</fullName>
    </recommendedName>
</protein>
<keyword evidence="4" id="KW-1185">Reference proteome</keyword>
<evidence type="ECO:0000313" key="5">
    <source>
        <dbReference type="Proteomes" id="UP000321917"/>
    </source>
</evidence>
<dbReference type="EMBL" id="VOLQ01000017">
    <property type="protein sequence ID" value="TWX66614.1"/>
    <property type="molecule type" value="Genomic_DNA"/>
</dbReference>
<reference evidence="3 5" key="1">
    <citation type="submission" date="2019-07" db="EMBL/GenBank/DDBJ databases">
        <title>Genomes of sea-ice associated Colwellia species.</title>
        <authorList>
            <person name="Bowman J.P."/>
        </authorList>
    </citation>
    <scope>NUCLEOTIDE SEQUENCE [LARGE SCALE GENOMIC DNA]</scope>
    <source>
        <strain evidence="2 4">ACAM 607</strain>
        <strain evidence="3 5">IC036</strain>
    </source>
</reference>
<dbReference type="OrthoDB" id="5587008at2"/>
<name>A0A5C6QBX9_9GAMM</name>
<comment type="caution">
    <text evidence="3">The sequence shown here is derived from an EMBL/GenBank/DDBJ whole genome shotgun (WGS) entry which is preliminary data.</text>
</comment>
<dbReference type="AlphaFoldDB" id="A0A5C6QBX9"/>
<dbReference type="Proteomes" id="UP000321525">
    <property type="component" value="Unassembled WGS sequence"/>
</dbReference>
<keyword evidence="1" id="KW-1133">Transmembrane helix</keyword>
<sequence>MKLSRTGWNNVIIFSVMIFILVINVTNKKLYSSTDQQDNEQQTLFAEHAVILSLAVNQQVVIERIGRTWRATPAKISGQALEQMMLTWHEIAGNIVIDPPELDHQMALVITVELAGETPVQLLNLFITDNELLVFNRQQKRWLTFPLVIFSQLIPNEVLAS</sequence>